<dbReference type="CDD" id="cd09010">
    <property type="entry name" value="MTAP_SsMTAPII_like_MTIP"/>
    <property type="match status" value="1"/>
</dbReference>
<comment type="function">
    <text evidence="4">Catalyzes the reversible phosphorylation of S-methyl-5'-thioadenosine (MTA) to adenine and 5-methylthioribose-1-phosphate. Involved in the breakdown of MTA, a major by-product of polyamine biosynthesis. Responsible for the first step in the methionine salvage pathway after MTA has been generated from S-adenosylmethionine. Has broad substrate specificity with 6-aminopurine nucleosides as preferred substrates.</text>
</comment>
<feature type="binding site" evidence="4">
    <location>
        <begin position="54"/>
        <end position="55"/>
    </location>
    <ligand>
        <name>phosphate</name>
        <dbReference type="ChEBI" id="CHEBI:43474"/>
    </ligand>
</feature>
<feature type="site" description="Important for substrate specificity" evidence="4">
    <location>
        <position position="172"/>
    </location>
</feature>
<keyword evidence="1 4" id="KW-0328">Glycosyltransferase</keyword>
<dbReference type="Gene3D" id="3.40.50.1580">
    <property type="entry name" value="Nucleoside phosphorylase domain"/>
    <property type="match status" value="1"/>
</dbReference>
<dbReference type="GO" id="GO:0005634">
    <property type="term" value="C:nucleus"/>
    <property type="evidence" value="ECO:0007669"/>
    <property type="project" value="UniProtKB-SubCell"/>
</dbReference>
<proteinExistence type="inferred from homology"/>
<dbReference type="GO" id="GO:0006166">
    <property type="term" value="P:purine ribonucleoside salvage"/>
    <property type="evidence" value="ECO:0007669"/>
    <property type="project" value="UniProtKB-KW"/>
</dbReference>
<evidence type="ECO:0000313" key="5">
    <source>
        <dbReference type="EMBL" id="JAN41954.1"/>
    </source>
</evidence>
<accession>A0A0P6F9B7</accession>
<feature type="binding site" evidence="4">
    <location>
        <begin position="87"/>
        <end position="88"/>
    </location>
    <ligand>
        <name>phosphate</name>
        <dbReference type="ChEBI" id="CHEBI:43474"/>
    </ligand>
</feature>
<dbReference type="EC" id="2.4.2.28" evidence="4"/>
<comment type="similarity">
    <text evidence="4">Belongs to the PNP/MTAP phosphorylase family. MTAP subfamily.</text>
</comment>
<dbReference type="OrthoDB" id="431409at2759"/>
<dbReference type="GO" id="GO:0019509">
    <property type="term" value="P:L-methionine salvage from methylthioadenosine"/>
    <property type="evidence" value="ECO:0007669"/>
    <property type="project" value="UniProtKB-UniRule"/>
</dbReference>
<organism evidence="5">
    <name type="scientific">Daphnia magna</name>
    <dbReference type="NCBI Taxonomy" id="35525"/>
    <lineage>
        <taxon>Eukaryota</taxon>
        <taxon>Metazoa</taxon>
        <taxon>Ecdysozoa</taxon>
        <taxon>Arthropoda</taxon>
        <taxon>Crustacea</taxon>
        <taxon>Branchiopoda</taxon>
        <taxon>Diplostraca</taxon>
        <taxon>Cladocera</taxon>
        <taxon>Anomopoda</taxon>
        <taxon>Daphniidae</taxon>
        <taxon>Daphnia</taxon>
    </lineage>
</organism>
<comment type="subunit">
    <text evidence="4">Homotrimer.</text>
</comment>
<feature type="binding site" evidence="4">
    <location>
        <position position="190"/>
    </location>
    <ligand>
        <name>substrate</name>
    </ligand>
</feature>
<dbReference type="GO" id="GO:0005829">
    <property type="term" value="C:cytosol"/>
    <property type="evidence" value="ECO:0007669"/>
    <property type="project" value="TreeGrafter"/>
</dbReference>
<keyword evidence="3 4" id="KW-0660">Purine salvage</keyword>
<comment type="catalytic activity">
    <reaction evidence="4">
        <text>S-methyl-5'-thioadenosine + phosphate = 5-(methylsulfanyl)-alpha-D-ribose 1-phosphate + adenine</text>
        <dbReference type="Rhea" id="RHEA:11852"/>
        <dbReference type="ChEBI" id="CHEBI:16708"/>
        <dbReference type="ChEBI" id="CHEBI:17509"/>
        <dbReference type="ChEBI" id="CHEBI:43474"/>
        <dbReference type="ChEBI" id="CHEBI:58533"/>
        <dbReference type="EC" id="2.4.2.28"/>
    </reaction>
</comment>
<dbReference type="PANTHER" id="PTHR42679">
    <property type="entry name" value="S-METHYL-5'-THIOADENOSINE PHOSPHORYLASE"/>
    <property type="match status" value="1"/>
</dbReference>
<protein>
    <recommendedName>
        <fullName evidence="4">S-methyl-5'-thioadenosine phosphorylase</fullName>
        <ecNumber evidence="4">2.4.2.28</ecNumber>
    </recommendedName>
    <alternativeName>
        <fullName evidence="4">5'-methylthioadenosine phosphorylase</fullName>
        <shortName evidence="4">MTA phosphorylase</shortName>
        <shortName evidence="4">MTAP</shortName>
        <shortName evidence="4">MTAPase</shortName>
    </alternativeName>
</protein>
<dbReference type="SUPFAM" id="SSF53167">
    <property type="entry name" value="Purine and uridine phosphorylases"/>
    <property type="match status" value="1"/>
</dbReference>
<dbReference type="PANTHER" id="PTHR42679:SF2">
    <property type="entry name" value="S-METHYL-5'-THIOADENOSINE PHOSPHORYLASE"/>
    <property type="match status" value="1"/>
</dbReference>
<dbReference type="InterPro" id="IPR000845">
    <property type="entry name" value="Nucleoside_phosphorylase_d"/>
</dbReference>
<keyword evidence="4" id="KW-0539">Nucleus</keyword>
<feature type="binding site" evidence="4">
    <location>
        <begin position="214"/>
        <end position="216"/>
    </location>
    <ligand>
        <name>substrate</name>
    </ligand>
</feature>
<reference evidence="5" key="1">
    <citation type="submission" date="2015-10" db="EMBL/GenBank/DDBJ databases">
        <title>EvidentialGene: Evidence-directed Construction of Complete mRNA Transcriptomes without Genomes.</title>
        <authorList>
            <person name="Gilbert D.G."/>
        </authorList>
    </citation>
    <scope>NUCLEOTIDE SEQUENCE</scope>
</reference>
<feature type="site" description="Important for substrate specificity" evidence="4">
    <location>
        <position position="227"/>
    </location>
</feature>
<comment type="pathway">
    <text evidence="4">Amino-acid biosynthesis; L-methionine biosynthesis via salvage pathway; S-methyl-5-thio-alpha-D-ribose 1-phosphate from S-methyl-5'-thioadenosine (phosphorylase route): step 1/1.</text>
</comment>
<feature type="binding site" evidence="4">
    <location>
        <position position="191"/>
    </location>
    <ligand>
        <name>phosphate</name>
        <dbReference type="ChEBI" id="CHEBI:43474"/>
    </ligand>
</feature>
<feature type="binding site" evidence="4">
    <location>
        <position position="12"/>
    </location>
    <ligand>
        <name>phosphate</name>
        <dbReference type="ChEBI" id="CHEBI:43474"/>
    </ligand>
</feature>
<dbReference type="FunFam" id="3.40.50.1580:FF:000012">
    <property type="entry name" value="Probable 6-oxopurine nucleoside phosphorylase"/>
    <property type="match status" value="1"/>
</dbReference>
<evidence type="ECO:0000256" key="2">
    <source>
        <dbReference type="ARBA" id="ARBA00022679"/>
    </source>
</evidence>
<evidence type="ECO:0000256" key="4">
    <source>
        <dbReference type="HAMAP-Rule" id="MF_03155"/>
    </source>
</evidence>
<comment type="subcellular location">
    <subcellularLocation>
        <location evidence="4">Cytoplasm</location>
    </subcellularLocation>
    <subcellularLocation>
        <location evidence="4">Nucleus</location>
    </subcellularLocation>
</comment>
<dbReference type="HAMAP" id="MF_01963">
    <property type="entry name" value="MTAP"/>
    <property type="match status" value="1"/>
</dbReference>
<sequence length="283" mass="30808">MSKVKIGIIGGSGFYKLDALKDPVEKSVTTPFGEPSDALVSGKIEGVDCVVLARHNRKHGIMPTNINYRANIWALKEEGCTHVIVSTACGSLQEAIAPGELVILDQFIDRTTKRAQTFYDGTCGQLPGICHLPVAEPFCSLTRDCLKKAAEASNIPVHPSGTCVTIEGPRFSSKAESFLFKSWGGHVINMTTVPECILAKEAGLCYAAIAMATDYDCWHPHNENVSVELALTTFRENVGKVTQVLCAAVPIIAKLDWTVTIRELKVIHLHKSDGFQLTSHKLF</sequence>
<dbReference type="NCBIfam" id="TIGR01694">
    <property type="entry name" value="MTAP"/>
    <property type="match status" value="1"/>
</dbReference>
<dbReference type="UniPathway" id="UPA00904">
    <property type="reaction ID" value="UER00873"/>
</dbReference>
<keyword evidence="2 4" id="KW-0808">Transferase</keyword>
<evidence type="ECO:0000256" key="3">
    <source>
        <dbReference type="ARBA" id="ARBA00022726"/>
    </source>
</evidence>
<dbReference type="AlphaFoldDB" id="A0A0P6F9B7"/>
<keyword evidence="4" id="KW-0963">Cytoplasm</keyword>
<dbReference type="EMBL" id="GDIQ01052783">
    <property type="protein sequence ID" value="JAN41954.1"/>
    <property type="molecule type" value="Transcribed_RNA"/>
</dbReference>
<evidence type="ECO:0000256" key="1">
    <source>
        <dbReference type="ARBA" id="ARBA00022676"/>
    </source>
</evidence>
<dbReference type="InterPro" id="IPR035994">
    <property type="entry name" value="Nucleoside_phosphorylase_sf"/>
</dbReference>
<name>A0A0P6F9B7_9CRUS</name>
<dbReference type="Pfam" id="PF01048">
    <property type="entry name" value="PNP_UDP_1"/>
    <property type="match status" value="1"/>
</dbReference>
<dbReference type="InterPro" id="IPR010044">
    <property type="entry name" value="MTAP"/>
</dbReference>
<dbReference type="GO" id="GO:0017061">
    <property type="term" value="F:S-methyl-5-thioadenosine phosphorylase activity"/>
    <property type="evidence" value="ECO:0007669"/>
    <property type="project" value="UniProtKB-UniRule"/>
</dbReference>